<comment type="caution">
    <text evidence="1">The sequence shown here is derived from an EMBL/GenBank/DDBJ whole genome shotgun (WGS) entry which is preliminary data.</text>
</comment>
<name>X1DZP4_9ZZZZ</name>
<proteinExistence type="predicted"/>
<accession>X1DZP4</accession>
<dbReference type="EMBL" id="BART01034023">
    <property type="protein sequence ID" value="GAH13655.1"/>
    <property type="molecule type" value="Genomic_DNA"/>
</dbReference>
<protein>
    <submittedName>
        <fullName evidence="1">Uncharacterized protein</fullName>
    </submittedName>
</protein>
<sequence length="220" mass="23704">PTFETSAIDQTADYAWTGYHEFDYATTTNASTTLLSVDTHATLPQDMIINTLDYTFPSSGVASSTALLSDASGNLVWDGLDFQQIGEHILTGADATTTVTVDARTDLLIIATTEGQSNNSNALGLELNFDIASNYGHKSFVDYAPENNTSGNDLLILTNGTTSPLYFAIHIKNKLNSRKFVSWTGLGQSSGSFAPKILVGSGVWNNTSEQITTIKFRTQN</sequence>
<evidence type="ECO:0000313" key="1">
    <source>
        <dbReference type="EMBL" id="GAH13655.1"/>
    </source>
</evidence>
<feature type="non-terminal residue" evidence="1">
    <location>
        <position position="220"/>
    </location>
</feature>
<gene>
    <name evidence="1" type="ORF">S01H4_58276</name>
</gene>
<reference evidence="1" key="1">
    <citation type="journal article" date="2014" name="Front. Microbiol.">
        <title>High frequency of phylogenetically diverse reductive dehalogenase-homologous genes in deep subseafloor sedimentary metagenomes.</title>
        <authorList>
            <person name="Kawai M."/>
            <person name="Futagami T."/>
            <person name="Toyoda A."/>
            <person name="Takaki Y."/>
            <person name="Nishi S."/>
            <person name="Hori S."/>
            <person name="Arai W."/>
            <person name="Tsubouchi T."/>
            <person name="Morono Y."/>
            <person name="Uchiyama I."/>
            <person name="Ito T."/>
            <person name="Fujiyama A."/>
            <person name="Inagaki F."/>
            <person name="Takami H."/>
        </authorList>
    </citation>
    <scope>NUCLEOTIDE SEQUENCE</scope>
    <source>
        <strain evidence="1">Expedition CK06-06</strain>
    </source>
</reference>
<organism evidence="1">
    <name type="scientific">marine sediment metagenome</name>
    <dbReference type="NCBI Taxonomy" id="412755"/>
    <lineage>
        <taxon>unclassified sequences</taxon>
        <taxon>metagenomes</taxon>
        <taxon>ecological metagenomes</taxon>
    </lineage>
</organism>
<dbReference type="AlphaFoldDB" id="X1DZP4"/>
<feature type="non-terminal residue" evidence="1">
    <location>
        <position position="1"/>
    </location>
</feature>